<dbReference type="InterPro" id="IPR006674">
    <property type="entry name" value="HD_domain"/>
</dbReference>
<feature type="domain" description="HD" evidence="2">
    <location>
        <begin position="161"/>
        <end position="275"/>
    </location>
</feature>
<proteinExistence type="predicted"/>
<organism evidence="3 4">
    <name type="scientific">Columbia Basin potato purple top phytoplasma</name>
    <dbReference type="NCBI Taxonomy" id="307134"/>
    <lineage>
        <taxon>Bacteria</taxon>
        <taxon>Bacillati</taxon>
        <taxon>Mycoplasmatota</taxon>
        <taxon>Mollicutes</taxon>
        <taxon>Acholeplasmatales</taxon>
        <taxon>Acholeplasmataceae</taxon>
        <taxon>Candidatus Phytoplasma</taxon>
        <taxon>16SrVI (Clover proliferation group)</taxon>
    </lineage>
</organism>
<dbReference type="SUPFAM" id="SSF109604">
    <property type="entry name" value="HD-domain/PDEase-like"/>
    <property type="match status" value="1"/>
</dbReference>
<evidence type="ECO:0000313" key="4">
    <source>
        <dbReference type="Proteomes" id="UP001221763"/>
    </source>
</evidence>
<protein>
    <submittedName>
        <fullName evidence="3">HD domain-containing protein</fullName>
    </submittedName>
</protein>
<dbReference type="PANTHER" id="PTHR37294">
    <property type="entry name" value="3'-5' EXORIBONUCLEASE YHAM"/>
    <property type="match status" value="1"/>
</dbReference>
<comment type="caution">
    <text evidence="3">The sequence shown here is derived from an EMBL/GenBank/DDBJ whole genome shotgun (WGS) entry which is preliminary data.</text>
</comment>
<keyword evidence="4" id="KW-1185">Reference proteome</keyword>
<evidence type="ECO:0000259" key="2">
    <source>
        <dbReference type="Pfam" id="PF01966"/>
    </source>
</evidence>
<keyword evidence="1" id="KW-0378">Hydrolase</keyword>
<dbReference type="InterPro" id="IPR050798">
    <property type="entry name" value="YhaM_exoribonuc/phosphodiest"/>
</dbReference>
<dbReference type="PANTHER" id="PTHR37294:SF1">
    <property type="entry name" value="3'-5' EXORIBONUCLEASE YHAM"/>
    <property type="match status" value="1"/>
</dbReference>
<evidence type="ECO:0000256" key="1">
    <source>
        <dbReference type="ARBA" id="ARBA00022801"/>
    </source>
</evidence>
<dbReference type="Pfam" id="PF01966">
    <property type="entry name" value="HD"/>
    <property type="match status" value="1"/>
</dbReference>
<sequence length="311" mass="36254">MNQTLFLKDKQINEKISFVGKITSINKGENFFNVDLLLKENFNINIKLDSSFEIPKKEKIYLFETEYKTKKEKKFLTCIKFNIIEEILDLKQIYYYYNHFFKCSPISFEMLNEQITIFLSNVKNPVLKKITHSLYSKNKIFFLISPAACKMHHDFYGGLGYHTLNMLKISKHYTEIYPFLNKDLLTCGIILHDMAKILEFNFLSKSYTKEGILLGHLILGVNNIHAEALLLGLQNTEEVLLLKHLLISHHGLLKYGSSKEPKTGEALLLWYLDDIDSKFHTLNEKIEQTKKGEFTENLSVIDGKSFYNPDL</sequence>
<dbReference type="Proteomes" id="UP001221763">
    <property type="component" value="Unassembled WGS sequence"/>
</dbReference>
<accession>A0ABT5L836</accession>
<evidence type="ECO:0000313" key="3">
    <source>
        <dbReference type="EMBL" id="MDC9031845.1"/>
    </source>
</evidence>
<gene>
    <name evidence="3" type="ORF">M8044_000064</name>
</gene>
<name>A0ABT5L836_9MOLU</name>
<dbReference type="EMBL" id="JANHJP010000001">
    <property type="protein sequence ID" value="MDC9031845.1"/>
    <property type="molecule type" value="Genomic_DNA"/>
</dbReference>
<dbReference type="RefSeq" id="WP_273585078.1">
    <property type="nucleotide sequence ID" value="NZ_JANHJP010000001.1"/>
</dbReference>
<reference evidence="3 4" key="1">
    <citation type="journal article" date="2023" name="Plant">
        <title>Draft Genome Sequence Resource of CBPPT1, a 'Candidatus Phytoplasma trifolii'-Related Strain Associated with Potato Purple Top Disease in the Columbia Basin, U.S.A.</title>
        <authorList>
            <person name="Wei W."/>
            <person name="Shao J."/>
            <person name="Bottner-Parker K.D."/>
            <person name="Zhao Y."/>
        </authorList>
    </citation>
    <scope>NUCLEOTIDE SEQUENCE [LARGE SCALE GENOMIC DNA]</scope>
    <source>
        <strain evidence="3 4">CBPPT1</strain>
    </source>
</reference>